<feature type="region of interest" description="Disordered" evidence="2">
    <location>
        <begin position="441"/>
        <end position="479"/>
    </location>
</feature>
<accession>A0ABD3PIG8</accession>
<comment type="caution">
    <text evidence="4">The sequence shown here is derived from an EMBL/GenBank/DDBJ whole genome shotgun (WGS) entry which is preliminary data.</text>
</comment>
<feature type="compositionally biased region" description="Polar residues" evidence="2">
    <location>
        <begin position="97"/>
        <end position="106"/>
    </location>
</feature>
<dbReference type="InterPro" id="IPR059101">
    <property type="entry name" value="NFACT-R_2"/>
</dbReference>
<dbReference type="PANTHER" id="PTHR15239:SF6">
    <property type="entry name" value="RIBOSOME QUALITY CONTROL COMPLEX SUBUNIT NEMF"/>
    <property type="match status" value="1"/>
</dbReference>
<dbReference type="Pfam" id="PF05833">
    <property type="entry name" value="NFACT_N"/>
    <property type="match status" value="1"/>
</dbReference>
<dbReference type="Proteomes" id="UP001530315">
    <property type="component" value="Unassembled WGS sequence"/>
</dbReference>
<dbReference type="EMBL" id="JALLAZ020000760">
    <property type="protein sequence ID" value="KAL3787794.1"/>
    <property type="molecule type" value="Genomic_DNA"/>
</dbReference>
<dbReference type="AlphaFoldDB" id="A0ABD3PIG8"/>
<dbReference type="Pfam" id="PF18297">
    <property type="entry name" value="NFACT-R_2"/>
    <property type="match status" value="1"/>
</dbReference>
<evidence type="ECO:0000313" key="4">
    <source>
        <dbReference type="EMBL" id="KAL3787794.1"/>
    </source>
</evidence>
<sequence length="479" mass="53019">MVPIHRITFAAASLGRASSAFRIASLPLSLSFVPSDCGLYFAILENRNVLRFSLMKMSSVDCSESMIEEMSGTTIYDSDDNYYYESESESDKDSDSQANDGESIVSPSRSSLLLDALKRAVQSSLDSLSRKTASLERELAKALSLEETTKRANLIVSNLYRLPPGTTSVDVEDWENGGVTLALKLNTKEYGSAQEESDALFALARKMKRGSHVVEELMQSSLEGEQILKKALLDLESLAILGDTKLDEGALISIQERLERSSKKTAFQSPNIDETTEKLHGRSKASNKVNDKVKGPNPRIMTSPSGHRVLVGRNRRDNEAICFQLSKPTDIWMHSRGCPGAHVLLCVRRGSPEVKDEDLQFAANLAAFYSDARTERQAAITTAEPKHITKPRGAPLGAVSLRQEGKTILGRPSDVSNDLKDARGRSGAAWDEMGYRKLGKRVKNKKKTAAAEKAKIDKIREDARGKNKRRKRKEEQDFY</sequence>
<proteinExistence type="predicted"/>
<gene>
    <name evidence="4" type="ORF">ACHAW5_009788</name>
</gene>
<evidence type="ECO:0000259" key="3">
    <source>
        <dbReference type="Pfam" id="PF18297"/>
    </source>
</evidence>
<dbReference type="InterPro" id="IPR051608">
    <property type="entry name" value="RQC_Subunit_NEMF"/>
</dbReference>
<feature type="region of interest" description="Disordered" evidence="2">
    <location>
        <begin position="263"/>
        <end position="306"/>
    </location>
</feature>
<keyword evidence="1" id="KW-0175">Coiled coil</keyword>
<name>A0ABD3PIG8_9STRA</name>
<keyword evidence="5" id="KW-1185">Reference proteome</keyword>
<dbReference type="PANTHER" id="PTHR15239">
    <property type="entry name" value="NUCLEAR EXPORT MEDIATOR FACTOR NEMF"/>
    <property type="match status" value="1"/>
</dbReference>
<feature type="compositionally biased region" description="Polar residues" evidence="2">
    <location>
        <begin position="264"/>
        <end position="273"/>
    </location>
</feature>
<feature type="coiled-coil region" evidence="1">
    <location>
        <begin position="118"/>
        <end position="145"/>
    </location>
</feature>
<feature type="domain" description="NFACT protein RNA binding" evidence="3">
    <location>
        <begin position="303"/>
        <end position="387"/>
    </location>
</feature>
<evidence type="ECO:0000313" key="5">
    <source>
        <dbReference type="Proteomes" id="UP001530315"/>
    </source>
</evidence>
<reference evidence="4 5" key="1">
    <citation type="submission" date="2024-10" db="EMBL/GenBank/DDBJ databases">
        <title>Updated reference genomes for cyclostephanoid diatoms.</title>
        <authorList>
            <person name="Roberts W.R."/>
            <person name="Alverson A.J."/>
        </authorList>
    </citation>
    <scope>NUCLEOTIDE SEQUENCE [LARGE SCALE GENOMIC DNA]</scope>
    <source>
        <strain evidence="4 5">AJA276-08</strain>
    </source>
</reference>
<organism evidence="4 5">
    <name type="scientific">Stephanodiscus triporus</name>
    <dbReference type="NCBI Taxonomy" id="2934178"/>
    <lineage>
        <taxon>Eukaryota</taxon>
        <taxon>Sar</taxon>
        <taxon>Stramenopiles</taxon>
        <taxon>Ochrophyta</taxon>
        <taxon>Bacillariophyta</taxon>
        <taxon>Coscinodiscophyceae</taxon>
        <taxon>Thalassiosirophycidae</taxon>
        <taxon>Stephanodiscales</taxon>
        <taxon>Stephanodiscaceae</taxon>
        <taxon>Stephanodiscus</taxon>
    </lineage>
</organism>
<feature type="region of interest" description="Disordered" evidence="2">
    <location>
        <begin position="84"/>
        <end position="106"/>
    </location>
</feature>
<evidence type="ECO:0000256" key="1">
    <source>
        <dbReference type="SAM" id="Coils"/>
    </source>
</evidence>
<protein>
    <recommendedName>
        <fullName evidence="3">NFACT protein RNA binding domain-containing protein</fullName>
    </recommendedName>
</protein>
<evidence type="ECO:0000256" key="2">
    <source>
        <dbReference type="SAM" id="MobiDB-lite"/>
    </source>
</evidence>
<feature type="compositionally biased region" description="Basic and acidic residues" evidence="2">
    <location>
        <begin position="449"/>
        <end position="465"/>
    </location>
</feature>